<keyword evidence="3" id="KW-1185">Reference proteome</keyword>
<dbReference type="Proteomes" id="UP001649381">
    <property type="component" value="Unassembled WGS sequence"/>
</dbReference>
<feature type="transmembrane region" description="Helical" evidence="1">
    <location>
        <begin position="207"/>
        <end position="228"/>
    </location>
</feature>
<feature type="transmembrane region" description="Helical" evidence="1">
    <location>
        <begin position="296"/>
        <end position="319"/>
    </location>
</feature>
<accession>A0ABS9GW56</accession>
<organism evidence="2 3">
    <name type="scientific">Pseudalkalibacillus berkeleyi</name>
    <dbReference type="NCBI Taxonomy" id="1069813"/>
    <lineage>
        <taxon>Bacteria</taxon>
        <taxon>Bacillati</taxon>
        <taxon>Bacillota</taxon>
        <taxon>Bacilli</taxon>
        <taxon>Bacillales</taxon>
        <taxon>Fictibacillaceae</taxon>
        <taxon>Pseudalkalibacillus</taxon>
    </lineage>
</organism>
<dbReference type="Pfam" id="PF05552">
    <property type="entry name" value="MS_channel_1st_1"/>
    <property type="match status" value="5"/>
</dbReference>
<proteinExistence type="predicted"/>
<feature type="transmembrane region" description="Helical" evidence="1">
    <location>
        <begin position="389"/>
        <end position="413"/>
    </location>
</feature>
<evidence type="ECO:0000313" key="2">
    <source>
        <dbReference type="EMBL" id="MCF6136929.1"/>
    </source>
</evidence>
<dbReference type="InterPro" id="IPR008910">
    <property type="entry name" value="MSC_TM_helix"/>
</dbReference>
<protein>
    <submittedName>
        <fullName evidence="2">Mechanosensitive ion channel</fullName>
    </submittedName>
</protein>
<feature type="transmembrane region" description="Helical" evidence="1">
    <location>
        <begin position="458"/>
        <end position="478"/>
    </location>
</feature>
<feature type="transmembrane region" description="Helical" evidence="1">
    <location>
        <begin position="249"/>
        <end position="276"/>
    </location>
</feature>
<dbReference type="PANTHER" id="PTHR30221:SF1">
    <property type="entry name" value="SMALL-CONDUCTANCE MECHANOSENSITIVE CHANNEL"/>
    <property type="match status" value="1"/>
</dbReference>
<dbReference type="InterPro" id="IPR011014">
    <property type="entry name" value="MscS_channel_TM-2"/>
</dbReference>
<dbReference type="EMBL" id="JAKIJS010000001">
    <property type="protein sequence ID" value="MCF6136929.1"/>
    <property type="molecule type" value="Genomic_DNA"/>
</dbReference>
<keyword evidence="1" id="KW-1133">Transmembrane helix</keyword>
<dbReference type="SUPFAM" id="SSF82861">
    <property type="entry name" value="Mechanosensitive channel protein MscS (YggB), transmembrane region"/>
    <property type="match status" value="1"/>
</dbReference>
<feature type="transmembrane region" description="Helical" evidence="1">
    <location>
        <begin position="114"/>
        <end position="132"/>
    </location>
</feature>
<feature type="transmembrane region" description="Helical" evidence="1">
    <location>
        <begin position="20"/>
        <end position="41"/>
    </location>
</feature>
<keyword evidence="1" id="KW-0812">Transmembrane</keyword>
<keyword evidence="1" id="KW-0472">Membrane</keyword>
<sequence length="513" mass="55950">MDYNSIMEEWYSYLGKLPDLLLALIVLFVGWLVAKGVASVVRKALHKTSLDDKLFGGSQNKYSSEKIVSKIVYYLILVFVFIMFFNILSLSFIATPLVSMLSAITATVPNVLKAALILLLGWAVASLLSWTVRKFSKGTKIGSLLKKWKITSTDEEATKAVHNASKIVFYLVLLIFLPGVLSALDITGTSEPFANMIGSLLGFIPKLFAAVLIVFIGWLVAKIVRDILSNFLKSIGTERFAERLGLTKFFEGTSLSSVIGTIVFILIMIPTIISALEQLDIKGISEPAIAMLNDVLTMLPNIAVSIILILAGLFVGKWVKSMVSSLLERLGFNSILNNMGIGKWNPSESKLKLSEIAGYIAQIFVVLLFVVEALELINLDFLVTLATGVIAYLPSLFAAIVILAVGLYVGNLVKKLLLNVLEGPSYRILASIAKYSIVVISFFMALDQLGVADSIVNSAFILILGGLALAFGLAFGLGGKEFANKHLQTLDSKLEQMSVNKTNRNENDDFNNL</sequence>
<dbReference type="Gene3D" id="1.10.287.1260">
    <property type="match status" value="3"/>
</dbReference>
<feature type="transmembrane region" description="Helical" evidence="1">
    <location>
        <begin position="356"/>
        <end position="377"/>
    </location>
</feature>
<feature type="transmembrane region" description="Helical" evidence="1">
    <location>
        <begin position="71"/>
        <end position="94"/>
    </location>
</feature>
<comment type="caution">
    <text evidence="2">The sequence shown here is derived from an EMBL/GenBank/DDBJ whole genome shotgun (WGS) entry which is preliminary data.</text>
</comment>
<reference evidence="2 3" key="1">
    <citation type="submission" date="2022-01" db="EMBL/GenBank/DDBJ databases">
        <title>Alkalihalobacillus sp. EGI L200015, a novel bacterium isolated from a salt lake sediment.</title>
        <authorList>
            <person name="Gao L."/>
            <person name="Fang B.-Z."/>
            <person name="Li W.-J."/>
        </authorList>
    </citation>
    <scope>NUCLEOTIDE SEQUENCE [LARGE SCALE GENOMIC DNA]</scope>
    <source>
        <strain evidence="2 3">KCTC 12718</strain>
    </source>
</reference>
<feature type="transmembrane region" description="Helical" evidence="1">
    <location>
        <begin position="167"/>
        <end position="187"/>
    </location>
</feature>
<gene>
    <name evidence="2" type="ORF">L2716_04245</name>
</gene>
<feature type="transmembrane region" description="Helical" evidence="1">
    <location>
        <begin position="425"/>
        <end position="446"/>
    </location>
</feature>
<name>A0ABS9GW56_9BACL</name>
<evidence type="ECO:0000256" key="1">
    <source>
        <dbReference type="SAM" id="Phobius"/>
    </source>
</evidence>
<dbReference type="PANTHER" id="PTHR30221">
    <property type="entry name" value="SMALL-CONDUCTANCE MECHANOSENSITIVE CHANNEL"/>
    <property type="match status" value="1"/>
</dbReference>
<evidence type="ECO:0000313" key="3">
    <source>
        <dbReference type="Proteomes" id="UP001649381"/>
    </source>
</evidence>
<dbReference type="NCBIfam" id="NF033912">
    <property type="entry name" value="msc"/>
    <property type="match status" value="1"/>
</dbReference>
<dbReference type="InterPro" id="IPR045275">
    <property type="entry name" value="MscS_archaea/bacteria_type"/>
</dbReference>
<dbReference type="RefSeq" id="WP_236332100.1">
    <property type="nucleotide sequence ID" value="NZ_JAKIJS010000001.1"/>
</dbReference>